<gene>
    <name evidence="1" type="ORF">A7A78_11010</name>
</gene>
<organism evidence="1 2">
    <name type="scientific">Aequorivita soesokkakensis</name>
    <dbReference type="NCBI Taxonomy" id="1385699"/>
    <lineage>
        <taxon>Bacteria</taxon>
        <taxon>Pseudomonadati</taxon>
        <taxon>Bacteroidota</taxon>
        <taxon>Flavobacteriia</taxon>
        <taxon>Flavobacteriales</taxon>
        <taxon>Flavobacteriaceae</taxon>
        <taxon>Aequorivita</taxon>
    </lineage>
</organism>
<dbReference type="RefSeq" id="WP_068761408.1">
    <property type="nucleotide sequence ID" value="NZ_LXIE01000010.1"/>
</dbReference>
<sequence>MKYFLFILAFVVYSPSFSQDNSEINYIFQKIESIQKDWKYFKLKDTIQVKIIQHNPALFLCGITASASMTIVQMENGKLIRVLDLCNLSDEYEVNQMIKILPFQNPDIHVSLPFDFRKNSNNKYESMTQNYDTSILDTTWGILIK</sequence>
<dbReference type="EMBL" id="LXIE01000010">
    <property type="protein sequence ID" value="OAD91775.1"/>
    <property type="molecule type" value="Genomic_DNA"/>
</dbReference>
<reference evidence="1 2" key="1">
    <citation type="submission" date="2016-05" db="EMBL/GenBank/DDBJ databases">
        <title>Genome sequencing of Vitellibacter soesokkakensis RSSK-12.</title>
        <authorList>
            <person name="Thevarajoo S."/>
            <person name="Selvaratnam C."/>
            <person name="Goh K.M."/>
            <person name="Chan K.-G."/>
            <person name="Chong C.S."/>
        </authorList>
    </citation>
    <scope>NUCLEOTIDE SEQUENCE [LARGE SCALE GENOMIC DNA]</scope>
    <source>
        <strain evidence="1 2">RSSK-12</strain>
    </source>
</reference>
<accession>A0A1A9LH17</accession>
<name>A0A1A9LH17_9FLAO</name>
<dbReference type="OrthoDB" id="886444at2"/>
<keyword evidence="2" id="KW-1185">Reference proteome</keyword>
<evidence type="ECO:0000313" key="1">
    <source>
        <dbReference type="EMBL" id="OAD91775.1"/>
    </source>
</evidence>
<protein>
    <submittedName>
        <fullName evidence="1">Uncharacterized protein</fullName>
    </submittedName>
</protein>
<proteinExistence type="predicted"/>
<dbReference type="AlphaFoldDB" id="A0A1A9LH17"/>
<evidence type="ECO:0000313" key="2">
    <source>
        <dbReference type="Proteomes" id="UP000077552"/>
    </source>
</evidence>
<comment type="caution">
    <text evidence="1">The sequence shown here is derived from an EMBL/GenBank/DDBJ whole genome shotgun (WGS) entry which is preliminary data.</text>
</comment>
<dbReference type="Proteomes" id="UP000077552">
    <property type="component" value="Unassembled WGS sequence"/>
</dbReference>